<dbReference type="Proteomes" id="UP000316125">
    <property type="component" value="Chromosome"/>
</dbReference>
<dbReference type="InterPro" id="IPR050832">
    <property type="entry name" value="Bact_Acetyltransf"/>
</dbReference>
<protein>
    <submittedName>
        <fullName evidence="4">Ribosomal-protein-alanine N-acetyltransferase</fullName>
    </submittedName>
</protein>
<dbReference type="RefSeq" id="WP_140036360.1">
    <property type="nucleotide sequence ID" value="NZ_CP041040.1"/>
</dbReference>
<dbReference type="InterPro" id="IPR016181">
    <property type="entry name" value="Acyl_CoA_acyltransferase"/>
</dbReference>
<gene>
    <name evidence="4" type="primary">rimI</name>
    <name evidence="4" type="ORF">FIV50_04320</name>
</gene>
<evidence type="ECO:0000256" key="2">
    <source>
        <dbReference type="ARBA" id="ARBA00023315"/>
    </source>
</evidence>
<dbReference type="PROSITE" id="PS51186">
    <property type="entry name" value="GNAT"/>
    <property type="match status" value="1"/>
</dbReference>
<dbReference type="EMBL" id="CP041040">
    <property type="protein sequence ID" value="QDE34085.1"/>
    <property type="molecule type" value="Genomic_DNA"/>
</dbReference>
<dbReference type="Gene3D" id="3.40.630.30">
    <property type="match status" value="1"/>
</dbReference>
<evidence type="ECO:0000313" key="5">
    <source>
        <dbReference type="Proteomes" id="UP000316125"/>
    </source>
</evidence>
<proteinExistence type="predicted"/>
<keyword evidence="2" id="KW-0012">Acyltransferase</keyword>
<sequence length="168" mass="18271">MTLRAATPDDLDAIMAIEHRSFPTDAWSPQAMALELASPHGRYLVDEHDGVIIGYGGVRALQGSRDADIQTIALDAEHRGAGRGRALLRSLLAAAAERGAREVFLEVRADNPGAEGLYLSEGFEEIGRRPRYYQPDDVDAIVMRLVLQHPRSSHPDESTVDAAKEATA</sequence>
<dbReference type="InterPro" id="IPR006464">
    <property type="entry name" value="AcTrfase_RimI/Ard1"/>
</dbReference>
<keyword evidence="1 4" id="KW-0808">Transferase</keyword>
<feature type="domain" description="N-acetyltransferase" evidence="3">
    <location>
        <begin position="1"/>
        <end position="148"/>
    </location>
</feature>
<accession>A0A4Y5YNH4</accession>
<reference evidence="4 5" key="1">
    <citation type="submission" date="2019-06" db="EMBL/GenBank/DDBJ databases">
        <title>Complete genome of Microbacterium foliorum M2.</title>
        <authorList>
            <person name="Cao G."/>
        </authorList>
    </citation>
    <scope>NUCLEOTIDE SEQUENCE [LARGE SCALE GENOMIC DNA]</scope>
    <source>
        <strain evidence="4 5">M2</strain>
    </source>
</reference>
<dbReference type="InterPro" id="IPR000182">
    <property type="entry name" value="GNAT_dom"/>
</dbReference>
<dbReference type="Pfam" id="PF00583">
    <property type="entry name" value="Acetyltransf_1"/>
    <property type="match status" value="1"/>
</dbReference>
<evidence type="ECO:0000259" key="3">
    <source>
        <dbReference type="PROSITE" id="PS51186"/>
    </source>
</evidence>
<dbReference type="OrthoDB" id="529907at2"/>
<name>A0A4Y5YNH4_9MICO</name>
<evidence type="ECO:0000313" key="4">
    <source>
        <dbReference type="EMBL" id="QDE34085.1"/>
    </source>
</evidence>
<dbReference type="AlphaFoldDB" id="A0A4Y5YNH4"/>
<evidence type="ECO:0000256" key="1">
    <source>
        <dbReference type="ARBA" id="ARBA00022679"/>
    </source>
</evidence>
<dbReference type="NCBIfam" id="TIGR01575">
    <property type="entry name" value="rimI"/>
    <property type="match status" value="1"/>
</dbReference>
<dbReference type="GO" id="GO:0008080">
    <property type="term" value="F:N-acetyltransferase activity"/>
    <property type="evidence" value="ECO:0007669"/>
    <property type="project" value="InterPro"/>
</dbReference>
<dbReference type="SUPFAM" id="SSF55729">
    <property type="entry name" value="Acyl-CoA N-acyltransferases (Nat)"/>
    <property type="match status" value="1"/>
</dbReference>
<organism evidence="4 5">
    <name type="scientific">Microbacterium foliorum</name>
    <dbReference type="NCBI Taxonomy" id="104336"/>
    <lineage>
        <taxon>Bacteria</taxon>
        <taxon>Bacillati</taxon>
        <taxon>Actinomycetota</taxon>
        <taxon>Actinomycetes</taxon>
        <taxon>Micrococcales</taxon>
        <taxon>Microbacteriaceae</taxon>
        <taxon>Microbacterium</taxon>
    </lineage>
</organism>
<dbReference type="PANTHER" id="PTHR43877">
    <property type="entry name" value="AMINOALKYLPHOSPHONATE N-ACETYLTRANSFERASE-RELATED-RELATED"/>
    <property type="match status" value="1"/>
</dbReference>